<dbReference type="PROSITE" id="PS50053">
    <property type="entry name" value="UBIQUITIN_2"/>
    <property type="match status" value="1"/>
</dbReference>
<dbReference type="AlphaFoldDB" id="A0A1E4SNA7"/>
<feature type="compositionally biased region" description="Basic and acidic residues" evidence="1">
    <location>
        <begin position="77"/>
        <end position="87"/>
    </location>
</feature>
<feature type="compositionally biased region" description="Polar residues" evidence="1">
    <location>
        <begin position="18"/>
        <end position="33"/>
    </location>
</feature>
<keyword evidence="4" id="KW-1185">Reference proteome</keyword>
<evidence type="ECO:0000313" key="4">
    <source>
        <dbReference type="Proteomes" id="UP000094285"/>
    </source>
</evidence>
<organism evidence="3 4">
    <name type="scientific">Suhomyces tanzawaensis NRRL Y-17324</name>
    <dbReference type="NCBI Taxonomy" id="984487"/>
    <lineage>
        <taxon>Eukaryota</taxon>
        <taxon>Fungi</taxon>
        <taxon>Dikarya</taxon>
        <taxon>Ascomycota</taxon>
        <taxon>Saccharomycotina</taxon>
        <taxon>Pichiomycetes</taxon>
        <taxon>Debaryomycetaceae</taxon>
        <taxon>Suhomyces</taxon>
    </lineage>
</organism>
<protein>
    <recommendedName>
        <fullName evidence="2">Ubiquitin-like domain-containing protein</fullName>
    </recommendedName>
</protein>
<name>A0A1E4SNA7_9ASCO</name>
<dbReference type="InterPro" id="IPR029071">
    <property type="entry name" value="Ubiquitin-like_domsf"/>
</dbReference>
<feature type="domain" description="Ubiquitin-like" evidence="2">
    <location>
        <begin position="373"/>
        <end position="448"/>
    </location>
</feature>
<gene>
    <name evidence="3" type="ORF">CANTADRAFT_25290</name>
</gene>
<feature type="compositionally biased region" description="Basic residues" evidence="1">
    <location>
        <begin position="56"/>
        <end position="66"/>
    </location>
</feature>
<dbReference type="SUPFAM" id="SSF54236">
    <property type="entry name" value="Ubiquitin-like"/>
    <property type="match status" value="1"/>
</dbReference>
<accession>A0A1E4SNA7</accession>
<dbReference type="RefSeq" id="XP_020066115.1">
    <property type="nucleotide sequence ID" value="XM_020207373.1"/>
</dbReference>
<evidence type="ECO:0000259" key="2">
    <source>
        <dbReference type="PROSITE" id="PS50053"/>
    </source>
</evidence>
<evidence type="ECO:0000256" key="1">
    <source>
        <dbReference type="SAM" id="MobiDB-lite"/>
    </source>
</evidence>
<dbReference type="OrthoDB" id="3365399at2759"/>
<sequence length="448" mass="50753">MLSETPTDNVQTDKDNVVESNPISSPAVSGTPSRSKKKRMIIEDDFFSLSSFSDKKSKKKQKAKKQKSTDGESTLPRSEELVTDKTENIVNSTQDVVEPKEQIDKPSISTPQTSGPEVESSKLTDTLVVKDSTPRLENLKLQESPQNPNNNVNPDLKISEEDELDMSFINSLVDDQDEDAYKFSEENEKKRMYIIKVFTKLATPKNYDTTASSDFGAKGTKLFGKILEAIIENFRSQFSRRLKAPELKQYDSSLSSLIWVEGKMEIKSFFKPSTLRIEPPQPFDILADEVESMAPTFLTCILIPKENVTNYLQIYPEFKANRTYIPITDIPLETKENDLEDLLSEEDNDVVVIDEDSPAPEPSKETVSKDAFFVIGLKGKDNKRIEVEVSPQTPLRKLLIHFLKVKELDPSSVDFNKVKLIFDDEVLDLDDTVENTELEEDFEVQVVL</sequence>
<dbReference type="EMBL" id="KV453910">
    <property type="protein sequence ID" value="ODV80993.1"/>
    <property type="molecule type" value="Genomic_DNA"/>
</dbReference>
<reference evidence="4" key="1">
    <citation type="submission" date="2016-05" db="EMBL/GenBank/DDBJ databases">
        <title>Comparative genomics of biotechnologically important yeasts.</title>
        <authorList>
            <consortium name="DOE Joint Genome Institute"/>
            <person name="Riley R."/>
            <person name="Haridas S."/>
            <person name="Wolfe K.H."/>
            <person name="Lopes M.R."/>
            <person name="Hittinger C.T."/>
            <person name="Goker M."/>
            <person name="Salamov A."/>
            <person name="Wisecaver J."/>
            <person name="Long T.M."/>
            <person name="Aerts A.L."/>
            <person name="Barry K."/>
            <person name="Choi C."/>
            <person name="Clum A."/>
            <person name="Coughlan A.Y."/>
            <person name="Deshpande S."/>
            <person name="Douglass A.P."/>
            <person name="Hanson S.J."/>
            <person name="Klenk H.-P."/>
            <person name="Labutti K."/>
            <person name="Lapidus A."/>
            <person name="Lindquist E."/>
            <person name="Lipzen A."/>
            <person name="Meier-Kolthoff J.P."/>
            <person name="Ohm R.A."/>
            <person name="Otillar R.P."/>
            <person name="Pangilinan J."/>
            <person name="Peng Y."/>
            <person name="Rokas A."/>
            <person name="Rosa C.A."/>
            <person name="Scheuner C."/>
            <person name="Sibirny A.A."/>
            <person name="Slot J.C."/>
            <person name="Stielow J.B."/>
            <person name="Sun H."/>
            <person name="Kurtzman C.P."/>
            <person name="Blackwell M."/>
            <person name="Grigoriev I.V."/>
            <person name="Jeffries T.W."/>
        </authorList>
    </citation>
    <scope>NUCLEOTIDE SEQUENCE [LARGE SCALE GENOMIC DNA]</scope>
    <source>
        <strain evidence="4">NRRL Y-17324</strain>
    </source>
</reference>
<dbReference type="Pfam" id="PF11976">
    <property type="entry name" value="Rad60-SLD"/>
    <property type="match status" value="1"/>
</dbReference>
<dbReference type="GeneID" id="30981510"/>
<evidence type="ECO:0000313" key="3">
    <source>
        <dbReference type="EMBL" id="ODV80993.1"/>
    </source>
</evidence>
<feature type="region of interest" description="Disordered" evidence="1">
    <location>
        <begin position="1"/>
        <end position="40"/>
    </location>
</feature>
<dbReference type="InterPro" id="IPR022617">
    <property type="entry name" value="Rad60/SUMO-like_dom"/>
</dbReference>
<feature type="compositionally biased region" description="Polar residues" evidence="1">
    <location>
        <begin position="1"/>
        <end position="10"/>
    </location>
</feature>
<dbReference type="Gene3D" id="3.10.20.90">
    <property type="entry name" value="Phosphatidylinositol 3-kinase Catalytic Subunit, Chain A, domain 1"/>
    <property type="match status" value="1"/>
</dbReference>
<dbReference type="Proteomes" id="UP000094285">
    <property type="component" value="Unassembled WGS sequence"/>
</dbReference>
<dbReference type="InterPro" id="IPR000626">
    <property type="entry name" value="Ubiquitin-like_dom"/>
</dbReference>
<feature type="region of interest" description="Disordered" evidence="1">
    <location>
        <begin position="52"/>
        <end position="129"/>
    </location>
</feature>
<dbReference type="STRING" id="984487.A0A1E4SNA7"/>
<proteinExistence type="predicted"/>